<sequence length="68" mass="7573">MATPPRMLGRLCLCSTISGKGINCHCLLHLFSVVVQPPSITRRFARARHALRTEVRGTCSTLRYSAIF</sequence>
<evidence type="ECO:0000313" key="2">
    <source>
        <dbReference type="Proteomes" id="UP001152561"/>
    </source>
</evidence>
<dbReference type="AlphaFoldDB" id="A0A9Q1LLD5"/>
<name>A0A9Q1LLD5_9SOLA</name>
<gene>
    <name evidence="1" type="ORF">K7X08_026284</name>
</gene>
<dbReference type="Proteomes" id="UP001152561">
    <property type="component" value="Unassembled WGS sequence"/>
</dbReference>
<accession>A0A9Q1LLD5</accession>
<comment type="caution">
    <text evidence="1">The sequence shown here is derived from an EMBL/GenBank/DDBJ whole genome shotgun (WGS) entry which is preliminary data.</text>
</comment>
<dbReference type="EMBL" id="JAJAGQ010000016">
    <property type="protein sequence ID" value="KAJ8539895.1"/>
    <property type="molecule type" value="Genomic_DNA"/>
</dbReference>
<protein>
    <submittedName>
        <fullName evidence="1">Uncharacterized protein</fullName>
    </submittedName>
</protein>
<organism evidence="1 2">
    <name type="scientific">Anisodus acutangulus</name>
    <dbReference type="NCBI Taxonomy" id="402998"/>
    <lineage>
        <taxon>Eukaryota</taxon>
        <taxon>Viridiplantae</taxon>
        <taxon>Streptophyta</taxon>
        <taxon>Embryophyta</taxon>
        <taxon>Tracheophyta</taxon>
        <taxon>Spermatophyta</taxon>
        <taxon>Magnoliopsida</taxon>
        <taxon>eudicotyledons</taxon>
        <taxon>Gunneridae</taxon>
        <taxon>Pentapetalae</taxon>
        <taxon>asterids</taxon>
        <taxon>lamiids</taxon>
        <taxon>Solanales</taxon>
        <taxon>Solanaceae</taxon>
        <taxon>Solanoideae</taxon>
        <taxon>Hyoscyameae</taxon>
        <taxon>Anisodus</taxon>
    </lineage>
</organism>
<evidence type="ECO:0000313" key="1">
    <source>
        <dbReference type="EMBL" id="KAJ8539895.1"/>
    </source>
</evidence>
<proteinExistence type="predicted"/>
<keyword evidence="2" id="KW-1185">Reference proteome</keyword>
<reference evidence="2" key="1">
    <citation type="journal article" date="2023" name="Proc. Natl. Acad. Sci. U.S.A.">
        <title>Genomic and structural basis for evolution of tropane alkaloid biosynthesis.</title>
        <authorList>
            <person name="Wanga Y.-J."/>
            <person name="Taina T."/>
            <person name="Yua J.-Y."/>
            <person name="Lia J."/>
            <person name="Xua B."/>
            <person name="Chenc J."/>
            <person name="D'Auriad J.C."/>
            <person name="Huanga J.-P."/>
            <person name="Huanga S.-X."/>
        </authorList>
    </citation>
    <scope>NUCLEOTIDE SEQUENCE [LARGE SCALE GENOMIC DNA]</scope>
    <source>
        <strain evidence="2">cv. KIB-2019</strain>
    </source>
</reference>